<dbReference type="RefSeq" id="WP_136912621.1">
    <property type="nucleotide sequence ID" value="NZ_CP039371.1"/>
</dbReference>
<dbReference type="OrthoDB" id="6904153at2"/>
<evidence type="ECO:0000313" key="2">
    <source>
        <dbReference type="Proteomes" id="UP000298551"/>
    </source>
</evidence>
<organism evidence="1 2">
    <name type="scientific">Pseudomonas putida</name>
    <name type="common">Arthrobacter siderocapsulatus</name>
    <dbReference type="NCBI Taxonomy" id="303"/>
    <lineage>
        <taxon>Bacteria</taxon>
        <taxon>Pseudomonadati</taxon>
        <taxon>Pseudomonadota</taxon>
        <taxon>Gammaproteobacteria</taxon>
        <taxon>Pseudomonadales</taxon>
        <taxon>Pseudomonadaceae</taxon>
        <taxon>Pseudomonas</taxon>
    </lineage>
</organism>
<gene>
    <name evidence="1" type="ORF">E6B08_02400</name>
</gene>
<evidence type="ECO:0000313" key="1">
    <source>
        <dbReference type="EMBL" id="QCI10341.1"/>
    </source>
</evidence>
<dbReference type="AlphaFoldDB" id="A0A4D6X6N8"/>
<dbReference type="EMBL" id="CP039371">
    <property type="protein sequence ID" value="QCI10341.1"/>
    <property type="molecule type" value="Genomic_DNA"/>
</dbReference>
<sequence length="80" mass="8377">MLKIVPDPPNNPIPLQASLVAASDYALCADAIAPQAVLLQSCSSVALLIMTSKHESDALCKPLDSVVAQNEIPTSPQTLH</sequence>
<dbReference type="Proteomes" id="UP000298551">
    <property type="component" value="Chromosome"/>
</dbReference>
<name>A0A4D6X6N8_PSEPU</name>
<proteinExistence type="predicted"/>
<protein>
    <submittedName>
        <fullName evidence="1">Uncharacterized protein</fullName>
    </submittedName>
</protein>
<reference evidence="2" key="1">
    <citation type="submission" date="2019-04" db="EMBL/GenBank/DDBJ databases">
        <title>Genome sequence of Pseudomonas putida 1290, an auxin catabolizing strain.</title>
        <authorList>
            <person name="Laird T.S."/>
            <person name="Leveau J.H.J."/>
        </authorList>
    </citation>
    <scope>NUCLEOTIDE SEQUENCE [LARGE SCALE GENOMIC DNA]</scope>
    <source>
        <strain evidence="2">1290</strain>
    </source>
</reference>
<accession>A0A4D6X6N8</accession>